<dbReference type="HOGENOM" id="CLU_3115284_0_0_9"/>
<dbReference type="Proteomes" id="UP000001877">
    <property type="component" value="Chromosome"/>
</dbReference>
<dbReference type="EMBL" id="AP008955">
    <property type="protein sequence ID" value="BAH46146.1"/>
    <property type="molecule type" value="Genomic_DNA"/>
</dbReference>
<proteinExistence type="predicted"/>
<sequence length="50" mass="5662">MKLKLPAICSYAGMGSRGAWTGNALLPRSFGKEPERESKEVNQWYRAPMF</sequence>
<accession>C0Z5P0</accession>
<gene>
    <name evidence="1" type="ordered locus">BBR47_51690</name>
</gene>
<keyword evidence="2" id="KW-1185">Reference proteome</keyword>
<reference evidence="1 2" key="1">
    <citation type="submission" date="2005-03" db="EMBL/GenBank/DDBJ databases">
        <title>Brevibacillus brevis strain 47, complete genome.</title>
        <authorList>
            <person name="Hosoyama A."/>
            <person name="Yamada R."/>
            <person name="Hongo Y."/>
            <person name="Terui Y."/>
            <person name="Ankai A."/>
            <person name="Masuyama W."/>
            <person name="Sekiguchi M."/>
            <person name="Takeda T."/>
            <person name="Asano K."/>
            <person name="Ohji S."/>
            <person name="Ichikawa N."/>
            <person name="Narita S."/>
            <person name="Aoki N."/>
            <person name="Miura H."/>
            <person name="Matsushita S."/>
            <person name="Sekigawa T."/>
            <person name="Yamagata H."/>
            <person name="Yoshikawa H."/>
            <person name="Udaka S."/>
            <person name="Tanikawa S."/>
            <person name="Fujita N."/>
        </authorList>
    </citation>
    <scope>NUCLEOTIDE SEQUENCE [LARGE SCALE GENOMIC DNA]</scope>
    <source>
        <strain evidence="2">47 / JCM 6285 / NBRC 100599</strain>
    </source>
</reference>
<name>C0Z5P0_BREBN</name>
<dbReference type="AlphaFoldDB" id="C0Z5P0"/>
<organism evidence="1 2">
    <name type="scientific">Brevibacillus brevis (strain 47 / JCM 6285 / NBRC 100599)</name>
    <dbReference type="NCBI Taxonomy" id="358681"/>
    <lineage>
        <taxon>Bacteria</taxon>
        <taxon>Bacillati</taxon>
        <taxon>Bacillota</taxon>
        <taxon>Bacilli</taxon>
        <taxon>Bacillales</taxon>
        <taxon>Paenibacillaceae</taxon>
        <taxon>Brevibacillus</taxon>
    </lineage>
</organism>
<dbReference type="KEGG" id="bbe:BBR47_51690"/>
<dbReference type="STRING" id="358681.BBR47_51690"/>
<evidence type="ECO:0000313" key="2">
    <source>
        <dbReference type="Proteomes" id="UP000001877"/>
    </source>
</evidence>
<protein>
    <submittedName>
        <fullName evidence="1">Uncharacterized protein</fullName>
    </submittedName>
</protein>
<evidence type="ECO:0000313" key="1">
    <source>
        <dbReference type="EMBL" id="BAH46146.1"/>
    </source>
</evidence>